<organism evidence="2 3">
    <name type="scientific">Nitrolancea hollandica Lb</name>
    <dbReference type="NCBI Taxonomy" id="1129897"/>
    <lineage>
        <taxon>Bacteria</taxon>
        <taxon>Pseudomonadati</taxon>
        <taxon>Thermomicrobiota</taxon>
        <taxon>Thermomicrobia</taxon>
        <taxon>Sphaerobacterales</taxon>
        <taxon>Sphaerobacterineae</taxon>
        <taxon>Sphaerobacteraceae</taxon>
        <taxon>Nitrolancea</taxon>
    </lineage>
</organism>
<dbReference type="AlphaFoldDB" id="I4EGV3"/>
<sequence>MLDRINSLQDRYWGSHSRLFENVTHVIGGIGIGLLAASKNRAANRRYGRMFLAVSAAMHLYAFVTAQGKTAGR</sequence>
<proteinExistence type="predicted"/>
<feature type="transmembrane region" description="Helical" evidence="1">
    <location>
        <begin position="50"/>
        <end position="68"/>
    </location>
</feature>
<name>I4EGV3_9BACT</name>
<comment type="caution">
    <text evidence="2">The sequence shown here is derived from an EMBL/GenBank/DDBJ whole genome shotgun (WGS) entry which is preliminary data.</text>
</comment>
<evidence type="ECO:0000313" key="3">
    <source>
        <dbReference type="Proteomes" id="UP000004221"/>
    </source>
</evidence>
<keyword evidence="3" id="KW-1185">Reference proteome</keyword>
<reference evidence="2 3" key="1">
    <citation type="journal article" date="2012" name="ISME J.">
        <title>Nitrification expanded: discovery, physiology and genomics of a nitrite-oxidizing bacterium from the phylum Chloroflexi.</title>
        <authorList>
            <person name="Sorokin D.Y."/>
            <person name="Lucker S."/>
            <person name="Vejmelkova D."/>
            <person name="Kostrikina N.A."/>
            <person name="Kleerebezem R."/>
            <person name="Rijpstra W.I."/>
            <person name="Damste J.S."/>
            <person name="Le Paslier D."/>
            <person name="Muyzer G."/>
            <person name="Wagner M."/>
            <person name="van Loosdrecht M.C."/>
            <person name="Daims H."/>
        </authorList>
    </citation>
    <scope>NUCLEOTIDE SEQUENCE [LARGE SCALE GENOMIC DNA]</scope>
    <source>
        <strain evidence="3">none</strain>
    </source>
</reference>
<keyword evidence="1" id="KW-0472">Membrane</keyword>
<accession>I4EGV3</accession>
<gene>
    <name evidence="2" type="ORF">NITHO_2830003</name>
</gene>
<dbReference type="RefSeq" id="WP_008477633.1">
    <property type="nucleotide sequence ID" value="NZ_CAGS01000205.1"/>
</dbReference>
<keyword evidence="1" id="KW-1133">Transmembrane helix</keyword>
<dbReference type="EMBL" id="CAGS01000205">
    <property type="protein sequence ID" value="CCF83915.1"/>
    <property type="molecule type" value="Genomic_DNA"/>
</dbReference>
<dbReference type="Proteomes" id="UP000004221">
    <property type="component" value="Unassembled WGS sequence"/>
</dbReference>
<keyword evidence="1" id="KW-0812">Transmembrane</keyword>
<evidence type="ECO:0000313" key="2">
    <source>
        <dbReference type="EMBL" id="CCF83915.1"/>
    </source>
</evidence>
<protein>
    <submittedName>
        <fullName evidence="2">Uncharacterized protein</fullName>
    </submittedName>
</protein>
<evidence type="ECO:0000256" key="1">
    <source>
        <dbReference type="SAM" id="Phobius"/>
    </source>
</evidence>